<dbReference type="InterPro" id="IPR021409">
    <property type="entry name" value="DUF3047"/>
</dbReference>
<name>A0A4Z0BHM6_9BURK</name>
<dbReference type="PROSITE" id="PS51318">
    <property type="entry name" value="TAT"/>
    <property type="match status" value="1"/>
</dbReference>
<evidence type="ECO:0000313" key="1">
    <source>
        <dbReference type="EMBL" id="TFY98290.1"/>
    </source>
</evidence>
<gene>
    <name evidence="1" type="ORF">EZ216_17020</name>
</gene>
<dbReference type="InterPro" id="IPR006311">
    <property type="entry name" value="TAT_signal"/>
</dbReference>
<evidence type="ECO:0000313" key="2">
    <source>
        <dbReference type="Proteomes" id="UP000297839"/>
    </source>
</evidence>
<protein>
    <submittedName>
        <fullName evidence="1">DUF3047 domain-containing protein</fullName>
    </submittedName>
</protein>
<dbReference type="Pfam" id="PF11249">
    <property type="entry name" value="DUF3047"/>
    <property type="match status" value="1"/>
</dbReference>
<sequence>MTADVMPATCPNRILPRAMAHESSYPDAARMPTRRQLLGMAGAVAALGLGGCAAPQSSPAARGGIAPFSTAEELGELPPGWEPYVLRRDLPRTDYRVSALDGRRVLHAASGTGGTSGLRCGCVGDPVATPKLRWSWQVAGVPDGLCVGERDTDDSPARVALGFDGDHTTLNNRDRAFYELVELFTGHRLPYATLMYVWDARLPVGTVVSNARTQRIRYLVVESGAARAGQWLSYERDAAKDYQQVFGEEPGPLLNAGVLTDSDDLHIELQAWYGDITLSAA</sequence>
<proteinExistence type="predicted"/>
<accession>A0A4Z0BHM6</accession>
<reference evidence="1 2" key="1">
    <citation type="submission" date="2019-03" db="EMBL/GenBank/DDBJ databases">
        <title>Ramlibacter sp. 18x22-1, whole genome shotgun sequence.</title>
        <authorList>
            <person name="Zhang X."/>
            <person name="Feng G."/>
            <person name="Zhu H."/>
        </authorList>
    </citation>
    <scope>NUCLEOTIDE SEQUENCE [LARGE SCALE GENOMIC DNA]</scope>
    <source>
        <strain evidence="1 2">18x22-1</strain>
    </source>
</reference>
<dbReference type="EMBL" id="SMLK01000006">
    <property type="protein sequence ID" value="TFY98290.1"/>
    <property type="molecule type" value="Genomic_DNA"/>
</dbReference>
<dbReference type="OrthoDB" id="9775969at2"/>
<keyword evidence="2" id="KW-1185">Reference proteome</keyword>
<dbReference type="AlphaFoldDB" id="A0A4Z0BHM6"/>
<dbReference type="Proteomes" id="UP000297839">
    <property type="component" value="Unassembled WGS sequence"/>
</dbReference>
<comment type="caution">
    <text evidence="1">The sequence shown here is derived from an EMBL/GenBank/DDBJ whole genome shotgun (WGS) entry which is preliminary data.</text>
</comment>
<organism evidence="1 2">
    <name type="scientific">Ramlibacter humi</name>
    <dbReference type="NCBI Taxonomy" id="2530451"/>
    <lineage>
        <taxon>Bacteria</taxon>
        <taxon>Pseudomonadati</taxon>
        <taxon>Pseudomonadota</taxon>
        <taxon>Betaproteobacteria</taxon>
        <taxon>Burkholderiales</taxon>
        <taxon>Comamonadaceae</taxon>
        <taxon>Ramlibacter</taxon>
    </lineage>
</organism>